<dbReference type="EMBL" id="JYDT01000126">
    <property type="protein sequence ID" value="KRY83963.1"/>
    <property type="molecule type" value="Genomic_DNA"/>
</dbReference>
<evidence type="ECO:0000313" key="2">
    <source>
        <dbReference type="Proteomes" id="UP000054995"/>
    </source>
</evidence>
<name>A0A0V1FD63_TRIPS</name>
<keyword evidence="2" id="KW-1185">Reference proteome</keyword>
<proteinExistence type="predicted"/>
<organism evidence="1 2">
    <name type="scientific">Trichinella pseudospiralis</name>
    <name type="common">Parasitic roundworm</name>
    <dbReference type="NCBI Taxonomy" id="6337"/>
    <lineage>
        <taxon>Eukaryota</taxon>
        <taxon>Metazoa</taxon>
        <taxon>Ecdysozoa</taxon>
        <taxon>Nematoda</taxon>
        <taxon>Enoplea</taxon>
        <taxon>Dorylaimia</taxon>
        <taxon>Trichinellida</taxon>
        <taxon>Trichinellidae</taxon>
        <taxon>Trichinella</taxon>
    </lineage>
</organism>
<reference evidence="1 2" key="1">
    <citation type="submission" date="2015-01" db="EMBL/GenBank/DDBJ databases">
        <title>Evolution of Trichinella species and genotypes.</title>
        <authorList>
            <person name="Korhonen P.K."/>
            <person name="Edoardo P."/>
            <person name="Giuseppe L.R."/>
            <person name="Gasser R.B."/>
        </authorList>
    </citation>
    <scope>NUCLEOTIDE SEQUENCE [LARGE SCALE GENOMIC DNA]</scope>
    <source>
        <strain evidence="1">ISS470</strain>
    </source>
</reference>
<comment type="caution">
    <text evidence="1">The sequence shown here is derived from an EMBL/GenBank/DDBJ whole genome shotgun (WGS) entry which is preliminary data.</text>
</comment>
<sequence length="68" mass="7785">MSFIYTFTLSKHYVSQLYNCIDDRLEVAHSLKHIEMKLLAANESSVFAVLTDVILSDKPEMTNDMSQT</sequence>
<gene>
    <name evidence="1" type="ORF">T4D_13794</name>
</gene>
<protein>
    <submittedName>
        <fullName evidence="1">Uncharacterized protein</fullName>
    </submittedName>
</protein>
<accession>A0A0V1FD63</accession>
<dbReference type="AlphaFoldDB" id="A0A0V1FD63"/>
<evidence type="ECO:0000313" key="1">
    <source>
        <dbReference type="EMBL" id="KRY83963.1"/>
    </source>
</evidence>
<dbReference type="Proteomes" id="UP000054995">
    <property type="component" value="Unassembled WGS sequence"/>
</dbReference>